<dbReference type="GO" id="GO:0003676">
    <property type="term" value="F:nucleic acid binding"/>
    <property type="evidence" value="ECO:0007669"/>
    <property type="project" value="InterPro"/>
</dbReference>
<dbReference type="RefSeq" id="WP_062609230.1">
    <property type="nucleotide sequence ID" value="NZ_FCOX02000037.1"/>
</dbReference>
<comment type="caution">
    <text evidence="1">The sequence shown here is derived from an EMBL/GenBank/DDBJ whole genome shotgun (WGS) entry which is preliminary data.</text>
</comment>
<dbReference type="AlphaFoldDB" id="A0A158DUQ2"/>
<dbReference type="SUPFAM" id="SSF52980">
    <property type="entry name" value="Restriction endonuclease-like"/>
    <property type="match status" value="1"/>
</dbReference>
<organism evidence="1 2">
    <name type="scientific">Caballeronia calidae</name>
    <dbReference type="NCBI Taxonomy" id="1777139"/>
    <lineage>
        <taxon>Bacteria</taxon>
        <taxon>Pseudomonadati</taxon>
        <taxon>Pseudomonadota</taxon>
        <taxon>Betaproteobacteria</taxon>
        <taxon>Burkholderiales</taxon>
        <taxon>Burkholderiaceae</taxon>
        <taxon>Caballeronia</taxon>
    </lineage>
</organism>
<gene>
    <name evidence="1" type="ORF">AWB78_05622</name>
</gene>
<reference evidence="1" key="1">
    <citation type="submission" date="2016-01" db="EMBL/GenBank/DDBJ databases">
        <authorList>
            <person name="Peeters C."/>
        </authorList>
    </citation>
    <scope>NUCLEOTIDE SEQUENCE</scope>
    <source>
        <strain evidence="1">LMG 29321</strain>
    </source>
</reference>
<evidence type="ECO:0008006" key="3">
    <source>
        <dbReference type="Google" id="ProtNLM"/>
    </source>
</evidence>
<sequence length="274" mass="32008">MEKFNVFDLPLPFEMPPLVPLPKRDSHNVLHGAKYVPFAEPGDLTFGTRSTWPGVKVLRTHIALSTNELRAILHFSFFPYVRDIREEYPVYDRDAYYRAKANGVRMRRADLKRCDINLTLVLPPDLGLHYHIVSIKDSDDELEPPTLKREVSEQSAIVEREWTWQMIRGNRFTKKAYGNNFLMSRWITQMDIWDYYDEARILAGRVKTRSLRGTLAHILDRHARHMGVSIDHAFELFAVAASFGFLYVDHNKYLREDLPLFLLEDFDEKGKPAP</sequence>
<evidence type="ECO:0000313" key="1">
    <source>
        <dbReference type="EMBL" id="SAK98150.1"/>
    </source>
</evidence>
<keyword evidence="2" id="KW-1185">Reference proteome</keyword>
<accession>A0A158DUQ2</accession>
<name>A0A158DUQ2_9BURK</name>
<dbReference type="InterPro" id="IPR011335">
    <property type="entry name" value="Restrct_endonuc-II-like"/>
</dbReference>
<dbReference type="EMBL" id="FCOX02000037">
    <property type="protein sequence ID" value="SAK98150.1"/>
    <property type="molecule type" value="Genomic_DNA"/>
</dbReference>
<protein>
    <recommendedName>
        <fullName evidence="3">TnsA endonuclease N-terminal domain-containing protein</fullName>
    </recommendedName>
</protein>
<dbReference type="OrthoDB" id="9102212at2"/>
<proteinExistence type="predicted"/>
<dbReference type="InterPro" id="IPR011856">
    <property type="entry name" value="tRNA_endonuc-like_dom_sf"/>
</dbReference>
<evidence type="ECO:0000313" key="2">
    <source>
        <dbReference type="Proteomes" id="UP000071859"/>
    </source>
</evidence>
<dbReference type="Gene3D" id="3.40.1350.10">
    <property type="match status" value="1"/>
</dbReference>
<dbReference type="Proteomes" id="UP000071859">
    <property type="component" value="Unassembled WGS sequence"/>
</dbReference>